<feature type="domain" description="HTH cro/C1-type" evidence="2">
    <location>
        <begin position="7"/>
        <end position="61"/>
    </location>
</feature>
<dbReference type="AlphaFoldDB" id="A0A926EP56"/>
<dbReference type="SMART" id="SM00530">
    <property type="entry name" value="HTH_XRE"/>
    <property type="match status" value="1"/>
</dbReference>
<evidence type="ECO:0000313" key="4">
    <source>
        <dbReference type="Proteomes" id="UP000623678"/>
    </source>
</evidence>
<dbReference type="RefSeq" id="WP_262395927.1">
    <property type="nucleotide sequence ID" value="NZ_JACRTD010000008.1"/>
</dbReference>
<dbReference type="Pfam" id="PF01381">
    <property type="entry name" value="HTH_3"/>
    <property type="match status" value="1"/>
</dbReference>
<dbReference type="GO" id="GO:0003677">
    <property type="term" value="F:DNA binding"/>
    <property type="evidence" value="ECO:0007669"/>
    <property type="project" value="UniProtKB-KW"/>
</dbReference>
<proteinExistence type="predicted"/>
<reference evidence="3" key="1">
    <citation type="submission" date="2020-08" db="EMBL/GenBank/DDBJ databases">
        <title>Genome public.</title>
        <authorList>
            <person name="Liu C."/>
            <person name="Sun Q."/>
        </authorList>
    </citation>
    <scope>NUCLEOTIDE SEQUENCE</scope>
    <source>
        <strain evidence="3">NSJ-64</strain>
    </source>
</reference>
<dbReference type="InterPro" id="IPR050807">
    <property type="entry name" value="TransReg_Diox_bact_type"/>
</dbReference>
<sequence>MDTHARLQQLLRERGWTEYKLSKECGLAQSTIGNIFRRNTVPSVATLETICRGFGITMSQFFADTDMVELTPDMKELFDCWVCLTPSQKSAAIQMLKAMSHDNE</sequence>
<comment type="caution">
    <text evidence="3">The sequence shown here is derived from an EMBL/GenBank/DDBJ whole genome shotgun (WGS) entry which is preliminary data.</text>
</comment>
<dbReference type="PROSITE" id="PS50943">
    <property type="entry name" value="HTH_CROC1"/>
    <property type="match status" value="1"/>
</dbReference>
<gene>
    <name evidence="3" type="ORF">H8705_11520</name>
</gene>
<keyword evidence="1" id="KW-0238">DNA-binding</keyword>
<name>A0A926EP56_9FIRM</name>
<dbReference type="Proteomes" id="UP000623678">
    <property type="component" value="Unassembled WGS sequence"/>
</dbReference>
<dbReference type="InterPro" id="IPR010982">
    <property type="entry name" value="Lambda_DNA-bd_dom_sf"/>
</dbReference>
<accession>A0A926EP56</accession>
<dbReference type="GO" id="GO:0005829">
    <property type="term" value="C:cytosol"/>
    <property type="evidence" value="ECO:0007669"/>
    <property type="project" value="TreeGrafter"/>
</dbReference>
<dbReference type="EMBL" id="JACRTD010000008">
    <property type="protein sequence ID" value="MBC8586211.1"/>
    <property type="molecule type" value="Genomic_DNA"/>
</dbReference>
<protein>
    <submittedName>
        <fullName evidence="3">Helix-turn-helix transcriptional regulator</fullName>
    </submittedName>
</protein>
<evidence type="ECO:0000259" key="2">
    <source>
        <dbReference type="PROSITE" id="PS50943"/>
    </source>
</evidence>
<organism evidence="3 4">
    <name type="scientific">Youxingia wuxianensis</name>
    <dbReference type="NCBI Taxonomy" id="2763678"/>
    <lineage>
        <taxon>Bacteria</taxon>
        <taxon>Bacillati</taxon>
        <taxon>Bacillota</taxon>
        <taxon>Clostridia</taxon>
        <taxon>Eubacteriales</taxon>
        <taxon>Oscillospiraceae</taxon>
        <taxon>Youxingia</taxon>
    </lineage>
</organism>
<evidence type="ECO:0000256" key="1">
    <source>
        <dbReference type="ARBA" id="ARBA00023125"/>
    </source>
</evidence>
<dbReference type="SUPFAM" id="SSF47413">
    <property type="entry name" value="lambda repressor-like DNA-binding domains"/>
    <property type="match status" value="1"/>
</dbReference>
<dbReference type="PANTHER" id="PTHR46797:SF1">
    <property type="entry name" value="METHYLPHOSPHONATE SYNTHASE"/>
    <property type="match status" value="1"/>
</dbReference>
<keyword evidence="4" id="KW-1185">Reference proteome</keyword>
<dbReference type="InterPro" id="IPR001387">
    <property type="entry name" value="Cro/C1-type_HTH"/>
</dbReference>
<dbReference type="PANTHER" id="PTHR46797">
    <property type="entry name" value="HTH-TYPE TRANSCRIPTIONAL REGULATOR"/>
    <property type="match status" value="1"/>
</dbReference>
<dbReference type="Gene3D" id="1.10.260.40">
    <property type="entry name" value="lambda repressor-like DNA-binding domains"/>
    <property type="match status" value="1"/>
</dbReference>
<evidence type="ECO:0000313" key="3">
    <source>
        <dbReference type="EMBL" id="MBC8586211.1"/>
    </source>
</evidence>
<dbReference type="CDD" id="cd00093">
    <property type="entry name" value="HTH_XRE"/>
    <property type="match status" value="1"/>
</dbReference>
<dbReference type="GO" id="GO:0003700">
    <property type="term" value="F:DNA-binding transcription factor activity"/>
    <property type="evidence" value="ECO:0007669"/>
    <property type="project" value="TreeGrafter"/>
</dbReference>